<dbReference type="InterPro" id="IPR058478">
    <property type="entry name" value="DUF8164"/>
</dbReference>
<organism evidence="5 6">
    <name type="scientific">Natrarchaeobaculum sulfurireducens</name>
    <dbReference type="NCBI Taxonomy" id="2044521"/>
    <lineage>
        <taxon>Archaea</taxon>
        <taxon>Methanobacteriati</taxon>
        <taxon>Methanobacteriota</taxon>
        <taxon>Stenosarchaea group</taxon>
        <taxon>Halobacteria</taxon>
        <taxon>Halobacteriales</taxon>
        <taxon>Natrialbaceae</taxon>
        <taxon>Natrarchaeobaculum</taxon>
    </lineage>
</organism>
<keyword evidence="6" id="KW-1185">Reference proteome</keyword>
<name>A0A346PVC4_9EURY</name>
<gene>
    <name evidence="4" type="ORF">AArc1_3436</name>
    <name evidence="5" type="ORF">AArcMg_3495</name>
</gene>
<reference evidence="6" key="2">
    <citation type="submission" date="2018-02" db="EMBL/GenBank/DDBJ databases">
        <title>Phenotypic and genomic properties of facultatively anaerobic sulfur-reducing natronoarchaea from hypersaline soda lakes.</title>
        <authorList>
            <person name="Sorokin D.Y."/>
            <person name="Kublanov I.V."/>
            <person name="Roman P."/>
            <person name="Sinninghe Damste J.S."/>
            <person name="Golyshin P.N."/>
            <person name="Rojo D."/>
            <person name="Ciordia S."/>
            <person name="Mena M.D.C."/>
            <person name="Ferrer M."/>
            <person name="Messina E."/>
            <person name="Smedile F."/>
            <person name="La Spada G."/>
            <person name="La Cono V."/>
            <person name="Yakimov M.M."/>
        </authorList>
    </citation>
    <scope>NUCLEOTIDE SEQUENCE [LARGE SCALE GENOMIC DNA]</scope>
    <source>
        <strain evidence="6">AArc-Mg</strain>
    </source>
</reference>
<dbReference type="Proteomes" id="UP000258707">
    <property type="component" value="Chromosome"/>
</dbReference>
<dbReference type="EMBL" id="CP024047">
    <property type="protein sequence ID" value="AXR79729.1"/>
    <property type="molecule type" value="Genomic_DNA"/>
</dbReference>
<feature type="compositionally biased region" description="Low complexity" evidence="1">
    <location>
        <begin position="103"/>
        <end position="120"/>
    </location>
</feature>
<proteinExistence type="predicted"/>
<evidence type="ECO:0000313" key="4">
    <source>
        <dbReference type="EMBL" id="AXR79729.1"/>
    </source>
</evidence>
<evidence type="ECO:0000313" key="7">
    <source>
        <dbReference type="Proteomes" id="UP000258707"/>
    </source>
</evidence>
<evidence type="ECO:0000313" key="5">
    <source>
        <dbReference type="EMBL" id="AXR83469.1"/>
    </source>
</evidence>
<accession>A0A346PVC4</accession>
<dbReference type="EMBL" id="CP027033">
    <property type="protein sequence ID" value="AXR83469.1"/>
    <property type="molecule type" value="Genomic_DNA"/>
</dbReference>
<evidence type="ECO:0000256" key="1">
    <source>
        <dbReference type="SAM" id="MobiDB-lite"/>
    </source>
</evidence>
<feature type="region of interest" description="Disordered" evidence="1">
    <location>
        <begin position="1"/>
        <end position="22"/>
    </location>
</feature>
<feature type="region of interest" description="Disordered" evidence="1">
    <location>
        <begin position="92"/>
        <end position="121"/>
    </location>
</feature>
<dbReference type="Proteomes" id="UP000258613">
    <property type="component" value="Chromosome"/>
</dbReference>
<evidence type="ECO:0000256" key="2">
    <source>
        <dbReference type="SAM" id="Phobius"/>
    </source>
</evidence>
<evidence type="ECO:0000259" key="3">
    <source>
        <dbReference type="Pfam" id="PF26498"/>
    </source>
</evidence>
<dbReference type="KEGG" id="nan:AArc1_3436"/>
<protein>
    <submittedName>
        <fullName evidence="5">S-layer domain</fullName>
    </submittedName>
</protein>
<dbReference type="KEGG" id="nag:AArcMg_3495"/>
<dbReference type="Pfam" id="PF26498">
    <property type="entry name" value="DUF8164"/>
    <property type="match status" value="1"/>
</dbReference>
<dbReference type="AlphaFoldDB" id="A0A346PVC4"/>
<sequence>MSRDGYPVGPLLERSTVDSGGPIEVGVSMSGTEPIDGNELDVFLARTTIDPGGRIELGIFVFGVGDLETTDLTVFYDDETLLDLENPGIVRRSAGTVPGRQVGTSASGSSSVGEGSSPDSMEYVQSASFRDGEGTDRGLERVPLDGSARAEPAYILELNTASDVSTGEVRIPVVFTYRSENGIKQVKQLPRLRIRSRRERWRPWLVRLAVVVAFGLVIALSWSSSVALG</sequence>
<reference evidence="5" key="3">
    <citation type="journal article" date="2019" name="Int. J. Syst. Evol. Microbiol.">
        <title>Natronolimnobius sulfurireducens sp. nov. and Halalkaliarchaeum desulfuricum gen. nov., sp. nov., the first sulfur-respiring alkaliphilic haloarchaea from hypersaline alkaline lakes.</title>
        <authorList>
            <person name="Sorokin D.Y."/>
            <person name="Yakimov M."/>
            <person name="Messina E."/>
            <person name="Merkel A.Y."/>
            <person name="Bale N.J."/>
            <person name="Sinninghe Damste J.S."/>
        </authorList>
    </citation>
    <scope>NUCLEOTIDE SEQUENCE</scope>
    <source>
        <strain evidence="5">AArc-Mg</strain>
        <strain evidence="4">AArc1</strain>
    </source>
</reference>
<feature type="transmembrane region" description="Helical" evidence="2">
    <location>
        <begin position="204"/>
        <end position="223"/>
    </location>
</feature>
<accession>A0A346PJN4</accession>
<keyword evidence="2" id="KW-0472">Membrane</keyword>
<reference evidence="7" key="1">
    <citation type="submission" date="2017-10" db="EMBL/GenBank/DDBJ databases">
        <title>Phenotypic and genomic properties of facultatively anaerobic sulfur-reducing natronoarchaea from hypersaline soda lakes.</title>
        <authorList>
            <person name="Sorokin D.Y."/>
            <person name="Kublanov I.V."/>
            <person name="Roman P."/>
            <person name="Sinninghe Damste J.S."/>
            <person name="Golyshin P.N."/>
            <person name="Rojo D."/>
            <person name="Ciordia S."/>
            <person name="Mena Md.C."/>
            <person name="Ferrer M."/>
            <person name="Messina E."/>
            <person name="Smedile F."/>
            <person name="La Spada G."/>
            <person name="La Cono V."/>
            <person name="Yakimov M.M."/>
        </authorList>
    </citation>
    <scope>NUCLEOTIDE SEQUENCE [LARGE SCALE GENOMIC DNA]</scope>
    <source>
        <strain evidence="7">AArc1</strain>
    </source>
</reference>
<feature type="domain" description="DUF8164" evidence="3">
    <location>
        <begin position="6"/>
        <end position="214"/>
    </location>
</feature>
<evidence type="ECO:0000313" key="6">
    <source>
        <dbReference type="Proteomes" id="UP000258613"/>
    </source>
</evidence>
<keyword evidence="2" id="KW-0812">Transmembrane</keyword>
<keyword evidence="2" id="KW-1133">Transmembrane helix</keyword>